<keyword evidence="3" id="KW-1185">Reference proteome</keyword>
<sequence length="103" mass="11398">MSSYLNMLGLAFRAGKCSLGEEAIIREVQRKRAYLVLIAEDIGASTKKKMQDKCRSYEVDLRIVENRDVLSNAIGKTGRVAVAITDKGFASKIKSMLDESIRG</sequence>
<name>A0A0A5GBA6_9BACI</name>
<accession>A0A0A5GBA6</accession>
<evidence type="ECO:0000259" key="1">
    <source>
        <dbReference type="Pfam" id="PF01248"/>
    </source>
</evidence>
<dbReference type="SUPFAM" id="SSF55315">
    <property type="entry name" value="L30e-like"/>
    <property type="match status" value="1"/>
</dbReference>
<evidence type="ECO:0000313" key="3">
    <source>
        <dbReference type="Proteomes" id="UP000030401"/>
    </source>
</evidence>
<organism evidence="2 3">
    <name type="scientific">Pontibacillus litoralis JSM 072002</name>
    <dbReference type="NCBI Taxonomy" id="1385512"/>
    <lineage>
        <taxon>Bacteria</taxon>
        <taxon>Bacillati</taxon>
        <taxon>Bacillota</taxon>
        <taxon>Bacilli</taxon>
        <taxon>Bacillales</taxon>
        <taxon>Bacillaceae</taxon>
        <taxon>Pontibacillus</taxon>
    </lineage>
</organism>
<dbReference type="OrthoDB" id="9794863at2"/>
<evidence type="ECO:0000313" key="2">
    <source>
        <dbReference type="EMBL" id="KGX88405.1"/>
    </source>
</evidence>
<gene>
    <name evidence="2" type="ORF">N784_07000</name>
</gene>
<dbReference type="Gene3D" id="3.30.1330.30">
    <property type="match status" value="1"/>
</dbReference>
<dbReference type="EMBL" id="AVPG01000002">
    <property type="protein sequence ID" value="KGX88405.1"/>
    <property type="molecule type" value="Genomic_DNA"/>
</dbReference>
<protein>
    <recommendedName>
        <fullName evidence="1">Ribosomal protein eL8/eL30/eS12/Gadd45 domain-containing protein</fullName>
    </recommendedName>
</protein>
<dbReference type="Proteomes" id="UP000030401">
    <property type="component" value="Unassembled WGS sequence"/>
</dbReference>
<dbReference type="Pfam" id="PF01248">
    <property type="entry name" value="Ribosomal_L7Ae"/>
    <property type="match status" value="1"/>
</dbReference>
<dbReference type="InterPro" id="IPR004038">
    <property type="entry name" value="Ribosomal_eL8/eL30/eS12/Gad45"/>
</dbReference>
<proteinExistence type="predicted"/>
<reference evidence="2 3" key="1">
    <citation type="submission" date="2013-08" db="EMBL/GenBank/DDBJ databases">
        <authorList>
            <person name="Huang J."/>
            <person name="Wang G."/>
        </authorList>
    </citation>
    <scope>NUCLEOTIDE SEQUENCE [LARGE SCALE GENOMIC DNA]</scope>
    <source>
        <strain evidence="2 3">JSM 072002</strain>
    </source>
</reference>
<dbReference type="AlphaFoldDB" id="A0A0A5GBA6"/>
<dbReference type="RefSeq" id="WP_036831893.1">
    <property type="nucleotide sequence ID" value="NZ_AVPG01000002.1"/>
</dbReference>
<dbReference type="InterPro" id="IPR029064">
    <property type="entry name" value="Ribosomal_eL30-like_sf"/>
</dbReference>
<comment type="caution">
    <text evidence="2">The sequence shown here is derived from an EMBL/GenBank/DDBJ whole genome shotgun (WGS) entry which is preliminary data.</text>
</comment>
<feature type="domain" description="Ribosomal protein eL8/eL30/eS12/Gadd45" evidence="1">
    <location>
        <begin position="8"/>
        <end position="92"/>
    </location>
</feature>
<dbReference type="STRING" id="1385512.N784_07000"/>
<dbReference type="eggNOG" id="COG1358">
    <property type="taxonomic scope" value="Bacteria"/>
</dbReference>